<gene>
    <name evidence="1" type="ORF">MAE30S32_50130</name>
</gene>
<feature type="non-terminal residue" evidence="1">
    <location>
        <position position="44"/>
    </location>
</feature>
<dbReference type="InterPro" id="IPR029063">
    <property type="entry name" value="SAM-dependent_MTases_sf"/>
</dbReference>
<protein>
    <submittedName>
        <fullName evidence="1">DNA adenine methylase</fullName>
    </submittedName>
</protein>
<evidence type="ECO:0000313" key="2">
    <source>
        <dbReference type="Proteomes" id="UP000321223"/>
    </source>
</evidence>
<dbReference type="Proteomes" id="UP000321223">
    <property type="component" value="Unassembled WGS sequence"/>
</dbReference>
<comment type="caution">
    <text evidence="1">The sequence shown here is derived from an EMBL/GenBank/DDBJ whole genome shotgun (WGS) entry which is preliminary data.</text>
</comment>
<accession>A0A510PRI3</accession>
<name>A0A510PRI3_MICAE</name>
<sequence length="44" mass="5324">MRQCQAKWLITYDDCPEIRKLFDFAHIIEWNLQYGMNNYKQGAA</sequence>
<dbReference type="GO" id="GO:0032259">
    <property type="term" value="P:methylation"/>
    <property type="evidence" value="ECO:0007669"/>
    <property type="project" value="UniProtKB-KW"/>
</dbReference>
<reference evidence="1 2" key="1">
    <citation type="journal article" date="2019" name="Appl. Environ. Microbiol.">
        <title>Co-occurrence of broad and narrow host-range viruses infecting the toxic bloom-forming cyanobacterium Microcystis aeruginosa.</title>
        <authorList>
            <person name="Morimoto D."/>
            <person name="Tominaga K."/>
            <person name="Nishimura Y."/>
            <person name="Yoshida N."/>
            <person name="Kimura S."/>
            <person name="Sako Y."/>
            <person name="Yoshida T."/>
        </authorList>
    </citation>
    <scope>NUCLEOTIDE SEQUENCE [LARGE SCALE GENOMIC DNA]</scope>
    <source>
        <strain evidence="1 2">11-30S32</strain>
    </source>
</reference>
<evidence type="ECO:0000313" key="1">
    <source>
        <dbReference type="EMBL" id="GCA96361.1"/>
    </source>
</evidence>
<dbReference type="EMBL" id="BHVU01000807">
    <property type="protein sequence ID" value="GCA96361.1"/>
    <property type="molecule type" value="Genomic_DNA"/>
</dbReference>
<organism evidence="1 2">
    <name type="scientific">Microcystis aeruginosa 11-30S32</name>
    <dbReference type="NCBI Taxonomy" id="2358142"/>
    <lineage>
        <taxon>Bacteria</taxon>
        <taxon>Bacillati</taxon>
        <taxon>Cyanobacteriota</taxon>
        <taxon>Cyanophyceae</taxon>
        <taxon>Oscillatoriophycideae</taxon>
        <taxon>Chroococcales</taxon>
        <taxon>Microcystaceae</taxon>
        <taxon>Microcystis</taxon>
    </lineage>
</organism>
<keyword evidence="1" id="KW-0489">Methyltransferase</keyword>
<dbReference type="Gene3D" id="3.40.50.150">
    <property type="entry name" value="Vaccinia Virus protein VP39"/>
    <property type="match status" value="1"/>
</dbReference>
<keyword evidence="1" id="KW-0808">Transferase</keyword>
<proteinExistence type="predicted"/>
<dbReference type="GO" id="GO:0008168">
    <property type="term" value="F:methyltransferase activity"/>
    <property type="evidence" value="ECO:0007669"/>
    <property type="project" value="UniProtKB-KW"/>
</dbReference>
<dbReference type="AlphaFoldDB" id="A0A510PRI3"/>